<dbReference type="GO" id="GO:0000270">
    <property type="term" value="P:peptidoglycan metabolic process"/>
    <property type="evidence" value="ECO:0007669"/>
    <property type="project" value="UniProtKB-UniRule"/>
</dbReference>
<dbReference type="CDD" id="cd22268">
    <property type="entry name" value="DPBB_RlpA-like"/>
    <property type="match status" value="1"/>
</dbReference>
<comment type="caution">
    <text evidence="6">The sequence shown here is derived from an EMBL/GenBank/DDBJ whole genome shotgun (WGS) entry which is preliminary data.</text>
</comment>
<dbReference type="InterPro" id="IPR012997">
    <property type="entry name" value="RplA"/>
</dbReference>
<dbReference type="PANTHER" id="PTHR34183">
    <property type="entry name" value="ENDOLYTIC PEPTIDOGLYCAN TRANSGLYCOSYLASE RLPA"/>
    <property type="match status" value="1"/>
</dbReference>
<dbReference type="InterPro" id="IPR036908">
    <property type="entry name" value="RlpA-like_sf"/>
</dbReference>
<comment type="similarity">
    <text evidence="3 4">Belongs to the RlpA family.</text>
</comment>
<dbReference type="InterPro" id="IPR009009">
    <property type="entry name" value="RlpA-like_DPBB"/>
</dbReference>
<dbReference type="PATRIC" id="fig|1612624.7.peg.5654"/>
<dbReference type="AlphaFoldDB" id="A0A1C7NYV0"/>
<reference evidence="6 7" key="1">
    <citation type="journal article" date="2016" name="Syst. Appl. Microbiol.">
        <title>Pararhizobium polonicum sp. nov. isolated from tumors on stone fruit rootstocks.</title>
        <authorList>
            <person name="Pulawska J."/>
            <person name="Kuzmanovic N."/>
            <person name="Willems A."/>
            <person name="Pothier J.F."/>
        </authorList>
    </citation>
    <scope>NUCLEOTIDE SEQUENCE [LARGE SCALE GENOMIC DNA]</scope>
    <source>
        <strain evidence="6 7">F5.1</strain>
    </source>
</reference>
<dbReference type="InterPro" id="IPR034718">
    <property type="entry name" value="RlpA"/>
</dbReference>
<dbReference type="GO" id="GO:0008932">
    <property type="term" value="F:lytic endotransglycosylase activity"/>
    <property type="evidence" value="ECO:0007669"/>
    <property type="project" value="UniProtKB-UniRule"/>
</dbReference>
<keyword evidence="1 3" id="KW-0456">Lyase</keyword>
<evidence type="ECO:0000313" key="6">
    <source>
        <dbReference type="EMBL" id="OBZ94173.1"/>
    </source>
</evidence>
<name>A0A1C7NYV0_9HYPH</name>
<dbReference type="OrthoDB" id="9779128at2"/>
<dbReference type="Proteomes" id="UP000093111">
    <property type="component" value="Unassembled WGS sequence"/>
</dbReference>
<keyword evidence="2 3" id="KW-0961">Cell wall biogenesis/degradation</keyword>
<evidence type="ECO:0000259" key="5">
    <source>
        <dbReference type="Pfam" id="PF03330"/>
    </source>
</evidence>
<dbReference type="HAMAP" id="MF_02071">
    <property type="entry name" value="RlpA"/>
    <property type="match status" value="1"/>
</dbReference>
<feature type="chain" id="PRO_5009987098" description="Endolytic peptidoglycan transglycosylase RlpA" evidence="3">
    <location>
        <begin position="25"/>
        <end position="343"/>
    </location>
</feature>
<sequence precursor="true">MISNQTAAFLFKGLRVAAIPMVCAALTACGSTASIKKDKPRSKEYFAESIYGVKASPRVADGKNIPKGGGRYQVGKAYQVKGKWYQPKEEFGYNKTGMSSWYGSAFHGRLTANGEVYDSYHLSAAHPTFPLPSYARVTNLENGSSVVVRVNDRGPYEYGRIIDVSSKTADFLDMKRKGSAQVRVQYIGKAPLEGNDMPYLMASYVKKGDRSPNAFPEGQIATGVMVASNEPLRKQAGNLGTLTIPAKSNMETGVPVTALAETAKPSAASAALETFAMLPEIGPLPKERPEYIPRPDGNMAYAAAYVEARVSDSKTAFDAILVDQNPLTPNSIVAYAKRQNAVR</sequence>
<evidence type="ECO:0000256" key="2">
    <source>
        <dbReference type="ARBA" id="ARBA00023316"/>
    </source>
</evidence>
<proteinExistence type="inferred from homology"/>
<evidence type="ECO:0000256" key="3">
    <source>
        <dbReference type="HAMAP-Rule" id="MF_02071"/>
    </source>
</evidence>
<dbReference type="EC" id="4.2.2.-" evidence="3"/>
<evidence type="ECO:0000256" key="1">
    <source>
        <dbReference type="ARBA" id="ARBA00023239"/>
    </source>
</evidence>
<dbReference type="EMBL" id="LGLV01000011">
    <property type="protein sequence ID" value="OBZ94173.1"/>
    <property type="molecule type" value="Genomic_DNA"/>
</dbReference>
<dbReference type="GO" id="GO:0071555">
    <property type="term" value="P:cell wall organization"/>
    <property type="evidence" value="ECO:0007669"/>
    <property type="project" value="UniProtKB-KW"/>
</dbReference>
<gene>
    <name evidence="3" type="primary">rlpA</name>
    <name evidence="6" type="ORF">ADU59_18515</name>
</gene>
<protein>
    <recommendedName>
        <fullName evidence="3">Endolytic peptidoglycan transglycosylase RlpA</fullName>
        <ecNumber evidence="3">4.2.2.-</ecNumber>
    </recommendedName>
</protein>
<keyword evidence="3" id="KW-0732">Signal</keyword>
<accession>A0A1C7NYV0</accession>
<feature type="signal peptide" evidence="3">
    <location>
        <begin position="1"/>
        <end position="24"/>
    </location>
</feature>
<keyword evidence="6" id="KW-0449">Lipoprotein</keyword>
<dbReference type="Pfam" id="PF03330">
    <property type="entry name" value="DPBB_1"/>
    <property type="match status" value="1"/>
</dbReference>
<dbReference type="RefSeq" id="WP_068955616.1">
    <property type="nucleotide sequence ID" value="NZ_LGLV01000011.1"/>
</dbReference>
<dbReference type="SUPFAM" id="SSF50685">
    <property type="entry name" value="Barwin-like endoglucanases"/>
    <property type="match status" value="1"/>
</dbReference>
<dbReference type="STRING" id="1612624.ADU59_18515"/>
<evidence type="ECO:0000313" key="7">
    <source>
        <dbReference type="Proteomes" id="UP000093111"/>
    </source>
</evidence>
<dbReference type="PANTHER" id="PTHR34183:SF1">
    <property type="entry name" value="ENDOLYTIC PEPTIDOGLYCAN TRANSGLYCOSYLASE RLPA"/>
    <property type="match status" value="1"/>
</dbReference>
<organism evidence="6 7">
    <name type="scientific">Pararhizobium polonicum</name>
    <dbReference type="NCBI Taxonomy" id="1612624"/>
    <lineage>
        <taxon>Bacteria</taxon>
        <taxon>Pseudomonadati</taxon>
        <taxon>Pseudomonadota</taxon>
        <taxon>Alphaproteobacteria</taxon>
        <taxon>Hyphomicrobiales</taxon>
        <taxon>Rhizobiaceae</taxon>
        <taxon>Rhizobium/Agrobacterium group</taxon>
        <taxon>Pararhizobium</taxon>
    </lineage>
</organism>
<comment type="function">
    <text evidence="3">Lytic transglycosylase with a strong preference for naked glycan strands that lack stem peptides.</text>
</comment>
<dbReference type="NCBIfam" id="TIGR00413">
    <property type="entry name" value="rlpA"/>
    <property type="match status" value="1"/>
</dbReference>
<evidence type="ECO:0000256" key="4">
    <source>
        <dbReference type="RuleBase" id="RU003495"/>
    </source>
</evidence>
<keyword evidence="7" id="KW-1185">Reference proteome</keyword>
<feature type="domain" description="RlpA-like protein double-psi beta-barrel" evidence="5">
    <location>
        <begin position="95"/>
        <end position="184"/>
    </location>
</feature>
<dbReference type="Gene3D" id="2.40.40.10">
    <property type="entry name" value="RlpA-like domain"/>
    <property type="match status" value="1"/>
</dbReference>